<proteinExistence type="predicted"/>
<protein>
    <submittedName>
        <fullName evidence="1">Uncharacterized protein</fullName>
    </submittedName>
</protein>
<name>A0ABS6S006_9BACT</name>
<reference evidence="1 2" key="1">
    <citation type="journal article" date="2020" name="J Geophys Res Biogeosci">
        <title>Magnetotaxis as an Adaptation to Enable Bacterial Shuttling of Microbial Sulfur and Sulfur Cycling Across Aquatic Oxic#Anoxic Interfaces.</title>
        <authorList>
            <person name="Li J."/>
            <person name="Liu P."/>
            <person name="Wang J."/>
            <person name="Roberts A.P."/>
            <person name="Pan Y."/>
        </authorList>
    </citation>
    <scope>NUCLEOTIDE SEQUENCE [LARGE SCALE GENOMIC DNA]</scope>
    <source>
        <strain evidence="1 2">MYR-1_YQ</strain>
    </source>
</reference>
<dbReference type="EMBL" id="JABXWD010000175">
    <property type="protein sequence ID" value="MBV6341962.1"/>
    <property type="molecule type" value="Genomic_DNA"/>
</dbReference>
<gene>
    <name evidence="1" type="ORF">HWQ67_10230</name>
</gene>
<dbReference type="Proteomes" id="UP001196980">
    <property type="component" value="Unassembled WGS sequence"/>
</dbReference>
<evidence type="ECO:0000313" key="2">
    <source>
        <dbReference type="Proteomes" id="UP001196980"/>
    </source>
</evidence>
<keyword evidence="2" id="KW-1185">Reference proteome</keyword>
<evidence type="ECO:0000313" key="1">
    <source>
        <dbReference type="EMBL" id="MBV6341962.1"/>
    </source>
</evidence>
<sequence>MVFEDLAGSICRLAAQCKDLVAEAKVSGGTLSNYLDLMSHVRWHGGEVGKKLHPHRPFMCQCVQWDINH</sequence>
<accession>A0ABS6S006</accession>
<comment type="caution">
    <text evidence="1">The sequence shown here is derived from an EMBL/GenBank/DDBJ whole genome shotgun (WGS) entry which is preliminary data.</text>
</comment>
<organism evidence="1 2">
    <name type="scientific">Candidatus Magnetobacterium casense</name>
    <dbReference type="NCBI Taxonomy" id="1455061"/>
    <lineage>
        <taxon>Bacteria</taxon>
        <taxon>Pseudomonadati</taxon>
        <taxon>Nitrospirota</taxon>
        <taxon>Thermodesulfovibrionia</taxon>
        <taxon>Thermodesulfovibrionales</taxon>
        <taxon>Candidatus Magnetobacteriaceae</taxon>
        <taxon>Candidatus Magnetobacterium</taxon>
    </lineage>
</organism>